<dbReference type="InterPro" id="IPR036412">
    <property type="entry name" value="HAD-like_sf"/>
</dbReference>
<keyword evidence="5" id="KW-0460">Magnesium</keyword>
<dbReference type="PRINTS" id="PR00413">
    <property type="entry name" value="HADHALOGNASE"/>
</dbReference>
<evidence type="ECO:0000256" key="5">
    <source>
        <dbReference type="ARBA" id="ARBA00022842"/>
    </source>
</evidence>
<dbReference type="KEGG" id="mrtj:KHC33_12210"/>
<dbReference type="GO" id="GO:0016791">
    <property type="term" value="F:phosphatase activity"/>
    <property type="evidence" value="ECO:0007669"/>
    <property type="project" value="TreeGrafter"/>
</dbReference>
<dbReference type="RefSeq" id="WP_214418910.1">
    <property type="nucleotide sequence ID" value="NZ_CP075546.1"/>
</dbReference>
<accession>A0A8E7EGA4</accession>
<keyword evidence="3" id="KW-0479">Metal-binding</keyword>
<proteinExistence type="inferred from homology"/>
<reference evidence="6 7" key="1">
    <citation type="submission" date="2021-05" db="EMBL/GenBank/DDBJ databases">
        <title>A novel Methanospirillum isolate from a pyrite-forming mixed culture.</title>
        <authorList>
            <person name="Bunk B."/>
            <person name="Sproer C."/>
            <person name="Spring S."/>
            <person name="Pester M."/>
        </authorList>
    </citation>
    <scope>NUCLEOTIDE SEQUENCE [LARGE SCALE GENOMIC DNA]</scope>
    <source>
        <strain evidence="6 7">J.3.6.1-F.2.7.3</strain>
    </source>
</reference>
<dbReference type="InterPro" id="IPR023214">
    <property type="entry name" value="HAD_sf"/>
</dbReference>
<keyword evidence="4 6" id="KW-0378">Hydrolase</keyword>
<dbReference type="PANTHER" id="PTHR46470:SF2">
    <property type="entry name" value="GLYCERALDEHYDE 3-PHOSPHATE PHOSPHATASE"/>
    <property type="match status" value="1"/>
</dbReference>
<dbReference type="Gene3D" id="3.40.50.1000">
    <property type="entry name" value="HAD superfamily/HAD-like"/>
    <property type="match status" value="1"/>
</dbReference>
<sequence length="231" mass="25877">MQKIPYNIPDAILFDLDNTLCTFIDAKLAACRAVVEHLGAGDENELFEYFLRPVHSFEDNHHILDYIDEKKITTPTDTSQITRLFEEVKIAHVTPYPGVHETLSHLSGQGIKMAVVTDASMSQAIRRLHKCNLAQYFQAVVTPDKSGRSKPDPASFILALDELQVSGTIWLVGDSIRREVLPGNQLGFVTVYARYGDYFSCNNPDCSPSYIIDRFPDLLELEGLNSIKKTG</sequence>
<organism evidence="6 7">
    <name type="scientific">Methanospirillum purgamenti</name>
    <dbReference type="NCBI Taxonomy" id="2834276"/>
    <lineage>
        <taxon>Archaea</taxon>
        <taxon>Methanobacteriati</taxon>
        <taxon>Methanobacteriota</taxon>
        <taxon>Stenosarchaea group</taxon>
        <taxon>Methanomicrobia</taxon>
        <taxon>Methanomicrobiales</taxon>
        <taxon>Methanospirillaceae</taxon>
        <taxon>Methanospirillum</taxon>
    </lineage>
</organism>
<evidence type="ECO:0000256" key="3">
    <source>
        <dbReference type="ARBA" id="ARBA00022723"/>
    </source>
</evidence>
<name>A0A8E7EGA4_9EURY</name>
<dbReference type="GO" id="GO:0044281">
    <property type="term" value="P:small molecule metabolic process"/>
    <property type="evidence" value="ECO:0007669"/>
    <property type="project" value="UniProtKB-ARBA"/>
</dbReference>
<gene>
    <name evidence="6" type="ORF">KHC33_12210</name>
</gene>
<dbReference type="GeneID" id="65097960"/>
<dbReference type="SFLD" id="SFLDG01129">
    <property type="entry name" value="C1.5:_HAD__Beta-PGM__Phosphata"/>
    <property type="match status" value="1"/>
</dbReference>
<dbReference type="AlphaFoldDB" id="A0A8E7EGA4"/>
<dbReference type="Proteomes" id="UP000680656">
    <property type="component" value="Chromosome"/>
</dbReference>
<evidence type="ECO:0000313" key="6">
    <source>
        <dbReference type="EMBL" id="QVV88093.1"/>
    </source>
</evidence>
<evidence type="ECO:0000256" key="4">
    <source>
        <dbReference type="ARBA" id="ARBA00022801"/>
    </source>
</evidence>
<dbReference type="InterPro" id="IPR006439">
    <property type="entry name" value="HAD-SF_hydro_IA"/>
</dbReference>
<dbReference type="PANTHER" id="PTHR46470">
    <property type="entry name" value="N-ACYLNEURAMINATE-9-PHOSPHATASE"/>
    <property type="match status" value="1"/>
</dbReference>
<dbReference type="SUPFAM" id="SSF56784">
    <property type="entry name" value="HAD-like"/>
    <property type="match status" value="1"/>
</dbReference>
<keyword evidence="7" id="KW-1185">Reference proteome</keyword>
<dbReference type="Pfam" id="PF13419">
    <property type="entry name" value="HAD_2"/>
    <property type="match status" value="1"/>
</dbReference>
<dbReference type="InterPro" id="IPR041492">
    <property type="entry name" value="HAD_2"/>
</dbReference>
<dbReference type="NCBIfam" id="TIGR01549">
    <property type="entry name" value="HAD-SF-IA-v1"/>
    <property type="match status" value="1"/>
</dbReference>
<protein>
    <submittedName>
        <fullName evidence="6">HAD family hydrolase</fullName>
    </submittedName>
</protein>
<comment type="cofactor">
    <cofactor evidence="1">
        <name>Mg(2+)</name>
        <dbReference type="ChEBI" id="CHEBI:18420"/>
    </cofactor>
</comment>
<dbReference type="InterPro" id="IPR051400">
    <property type="entry name" value="HAD-like_hydrolase"/>
</dbReference>
<comment type="similarity">
    <text evidence="2">Belongs to the HAD-like hydrolase superfamily.</text>
</comment>
<evidence type="ECO:0000256" key="1">
    <source>
        <dbReference type="ARBA" id="ARBA00001946"/>
    </source>
</evidence>
<dbReference type="SFLD" id="SFLDS00003">
    <property type="entry name" value="Haloacid_Dehalogenase"/>
    <property type="match status" value="1"/>
</dbReference>
<evidence type="ECO:0000313" key="7">
    <source>
        <dbReference type="Proteomes" id="UP000680656"/>
    </source>
</evidence>
<dbReference type="Gene3D" id="1.10.150.520">
    <property type="match status" value="1"/>
</dbReference>
<dbReference type="EMBL" id="CP075546">
    <property type="protein sequence ID" value="QVV88093.1"/>
    <property type="molecule type" value="Genomic_DNA"/>
</dbReference>
<dbReference type="GO" id="GO:0046872">
    <property type="term" value="F:metal ion binding"/>
    <property type="evidence" value="ECO:0007669"/>
    <property type="project" value="UniProtKB-KW"/>
</dbReference>
<evidence type="ECO:0000256" key="2">
    <source>
        <dbReference type="ARBA" id="ARBA00007958"/>
    </source>
</evidence>